<dbReference type="EMBL" id="UHFA01000002">
    <property type="protein sequence ID" value="SUN36102.1"/>
    <property type="molecule type" value="Genomic_DNA"/>
</dbReference>
<evidence type="ECO:0000256" key="1">
    <source>
        <dbReference type="SAM" id="Phobius"/>
    </source>
</evidence>
<keyword evidence="1" id="KW-1133">Transmembrane helix</keyword>
<keyword evidence="1" id="KW-0472">Membrane</keyword>
<dbReference type="Proteomes" id="UP000254082">
    <property type="component" value="Unassembled WGS sequence"/>
</dbReference>
<evidence type="ECO:0000313" key="3">
    <source>
        <dbReference type="Proteomes" id="UP000254082"/>
    </source>
</evidence>
<feature type="transmembrane region" description="Helical" evidence="1">
    <location>
        <begin position="67"/>
        <end position="87"/>
    </location>
</feature>
<dbReference type="RefSeq" id="WP_003000009.1">
    <property type="nucleotide sequence ID" value="NZ_UHFA01000002.1"/>
</dbReference>
<proteinExistence type="predicted"/>
<keyword evidence="3" id="KW-1185">Reference proteome</keyword>
<name>A0A380JDQ4_STRDO</name>
<evidence type="ECO:0000313" key="2">
    <source>
        <dbReference type="EMBL" id="SUN36102.1"/>
    </source>
</evidence>
<accession>A0A380JDQ4</accession>
<gene>
    <name evidence="2" type="ORF">NCTC11391_01147</name>
</gene>
<protein>
    <submittedName>
        <fullName evidence="2">Uncharacterized protein</fullName>
    </submittedName>
</protein>
<keyword evidence="1" id="KW-0812">Transmembrane</keyword>
<organism evidence="2 3">
    <name type="scientific">Streptococcus downei MFe28</name>
    <dbReference type="NCBI Taxonomy" id="764290"/>
    <lineage>
        <taxon>Bacteria</taxon>
        <taxon>Bacillati</taxon>
        <taxon>Bacillota</taxon>
        <taxon>Bacilli</taxon>
        <taxon>Lactobacillales</taxon>
        <taxon>Streptococcaceae</taxon>
        <taxon>Streptococcus</taxon>
    </lineage>
</organism>
<sequence length="95" mass="10821">MIIPSALYTFSKLGIAIYNVVVSHKRQSLFWQTLRLVSFSDALASFLTLERVMLLSNQSDQRFSKELLGGTTFLVCVLLLYMGIKLLKSSQRMSR</sequence>
<dbReference type="AlphaFoldDB" id="A0A380JDQ4"/>
<reference evidence="2 3" key="1">
    <citation type="submission" date="2018-06" db="EMBL/GenBank/DDBJ databases">
        <authorList>
            <consortium name="Pathogen Informatics"/>
            <person name="Doyle S."/>
        </authorList>
    </citation>
    <scope>NUCLEOTIDE SEQUENCE [LARGE SCALE GENOMIC DNA]</scope>
    <source>
        <strain evidence="3">NCTC 11391</strain>
    </source>
</reference>